<dbReference type="Proteomes" id="UP000749559">
    <property type="component" value="Unassembled WGS sequence"/>
</dbReference>
<dbReference type="AlphaFoldDB" id="A0A8S4PNW0"/>
<dbReference type="Gene3D" id="3.20.20.140">
    <property type="entry name" value="Metal-dependent hydrolases"/>
    <property type="match status" value="1"/>
</dbReference>
<keyword evidence="3" id="KW-0479">Metal-binding</keyword>
<keyword evidence="2" id="KW-0540">Nuclease</keyword>
<evidence type="ECO:0000256" key="5">
    <source>
        <dbReference type="ARBA" id="ARBA00039767"/>
    </source>
</evidence>
<dbReference type="GO" id="GO:0008310">
    <property type="term" value="F:single-stranded DNA 3'-5' DNA exonuclease activity"/>
    <property type="evidence" value="ECO:0007669"/>
    <property type="project" value="TreeGrafter"/>
</dbReference>
<dbReference type="InterPro" id="IPR001130">
    <property type="entry name" value="TatD-like"/>
</dbReference>
<comment type="caution">
    <text evidence="7">The sequence shown here is derived from an EMBL/GenBank/DDBJ whole genome shotgun (WGS) entry which is preliminary data.</text>
</comment>
<evidence type="ECO:0000256" key="4">
    <source>
        <dbReference type="ARBA" id="ARBA00022801"/>
    </source>
</evidence>
<gene>
    <name evidence="7" type="ORF">OFUS_LOCUS20243</name>
</gene>
<evidence type="ECO:0000313" key="7">
    <source>
        <dbReference type="EMBL" id="CAH1795749.1"/>
    </source>
</evidence>
<name>A0A8S4PNW0_OWEFU</name>
<keyword evidence="4" id="KW-0378">Hydrolase</keyword>
<dbReference type="EMBL" id="CAIIXF020000010">
    <property type="protein sequence ID" value="CAH1795749.1"/>
    <property type="molecule type" value="Genomic_DNA"/>
</dbReference>
<sequence length="158" mass="18243">MFCHERDAFDSMVELSTPHLGQLPPVVIHCFTGKAHQAEKYLQMGFYIGLTGYLWKDKRSDGVRHRLQREKLRLYRLLLETDGPFMFPNIQAKKHHASVIESLTQESCDILKKYSNFQRTEPSAMCIINELVAAFIGKEPKEVADKAFQNAVNIFNLR</sequence>
<reference evidence="7" key="1">
    <citation type="submission" date="2022-03" db="EMBL/GenBank/DDBJ databases">
        <authorList>
            <person name="Martin C."/>
        </authorList>
    </citation>
    <scope>NUCLEOTIDE SEQUENCE</scope>
</reference>
<evidence type="ECO:0000256" key="1">
    <source>
        <dbReference type="ARBA" id="ARBA00009275"/>
    </source>
</evidence>
<evidence type="ECO:0000256" key="2">
    <source>
        <dbReference type="ARBA" id="ARBA00022722"/>
    </source>
</evidence>
<dbReference type="GO" id="GO:0046872">
    <property type="term" value="F:metal ion binding"/>
    <property type="evidence" value="ECO:0007669"/>
    <property type="project" value="UniProtKB-KW"/>
</dbReference>
<protein>
    <recommendedName>
        <fullName evidence="5">Deoxyribonuclease TATDN1</fullName>
    </recommendedName>
</protein>
<dbReference type="PANTHER" id="PTHR10060:SF15">
    <property type="entry name" value="DEOXYRIBONUCLEASE TATDN1"/>
    <property type="match status" value="1"/>
</dbReference>
<comment type="similarity">
    <text evidence="1">Belongs to the metallo-dependent hydrolases superfamily. TatD-type hydrolase family.</text>
</comment>
<proteinExistence type="inferred from homology"/>
<evidence type="ECO:0000313" key="8">
    <source>
        <dbReference type="Proteomes" id="UP000749559"/>
    </source>
</evidence>
<organism evidence="7 8">
    <name type="scientific">Owenia fusiformis</name>
    <name type="common">Polychaete worm</name>
    <dbReference type="NCBI Taxonomy" id="6347"/>
    <lineage>
        <taxon>Eukaryota</taxon>
        <taxon>Metazoa</taxon>
        <taxon>Spiralia</taxon>
        <taxon>Lophotrochozoa</taxon>
        <taxon>Annelida</taxon>
        <taxon>Polychaeta</taxon>
        <taxon>Sedentaria</taxon>
        <taxon>Canalipalpata</taxon>
        <taxon>Sabellida</taxon>
        <taxon>Oweniida</taxon>
        <taxon>Oweniidae</taxon>
        <taxon>Owenia</taxon>
    </lineage>
</organism>
<evidence type="ECO:0000256" key="3">
    <source>
        <dbReference type="ARBA" id="ARBA00022723"/>
    </source>
</evidence>
<keyword evidence="8" id="KW-1185">Reference proteome</keyword>
<dbReference type="InterPro" id="IPR050891">
    <property type="entry name" value="TatD-type_Hydrolase"/>
</dbReference>
<dbReference type="GO" id="GO:0005829">
    <property type="term" value="C:cytosol"/>
    <property type="evidence" value="ECO:0007669"/>
    <property type="project" value="TreeGrafter"/>
</dbReference>
<dbReference type="InterPro" id="IPR032466">
    <property type="entry name" value="Metal_Hydrolase"/>
</dbReference>
<dbReference type="Pfam" id="PF01026">
    <property type="entry name" value="TatD_DNase"/>
    <property type="match status" value="1"/>
</dbReference>
<dbReference type="OrthoDB" id="6132742at2759"/>
<dbReference type="PANTHER" id="PTHR10060">
    <property type="entry name" value="TATD FAMILY DEOXYRIBONUCLEASE"/>
    <property type="match status" value="1"/>
</dbReference>
<accession>A0A8S4PNW0</accession>
<dbReference type="SUPFAM" id="SSF51556">
    <property type="entry name" value="Metallo-dependent hydrolases"/>
    <property type="match status" value="1"/>
</dbReference>
<comment type="function">
    <text evidence="6">Deoxyribonuclease which catalyzes (in vitro) the decatenation of kinetoplast DNA, which are circular DNA catenated to each other, producing linear DNA molecules. Plays an important role in chromosomal segregation and cell cycle progression during eye development probably via its DNA decatenation activity.</text>
</comment>
<evidence type="ECO:0000256" key="6">
    <source>
        <dbReference type="ARBA" id="ARBA00045223"/>
    </source>
</evidence>